<protein>
    <submittedName>
        <fullName evidence="2">Transporter substrate-binding domain-containing protein</fullName>
    </submittedName>
</protein>
<dbReference type="Proteomes" id="UP001528823">
    <property type="component" value="Unassembled WGS sequence"/>
</dbReference>
<dbReference type="EMBL" id="JAPMOU010000020">
    <property type="protein sequence ID" value="MDE1463418.1"/>
    <property type="molecule type" value="Genomic_DNA"/>
</dbReference>
<name>A0ABT5UAL5_9GAMM</name>
<evidence type="ECO:0000313" key="2">
    <source>
        <dbReference type="EMBL" id="MDE1463418.1"/>
    </source>
</evidence>
<dbReference type="SUPFAM" id="SSF53850">
    <property type="entry name" value="Periplasmic binding protein-like II"/>
    <property type="match status" value="1"/>
</dbReference>
<dbReference type="Gene3D" id="3.40.190.10">
    <property type="entry name" value="Periplasmic binding protein-like II"/>
    <property type="match status" value="2"/>
</dbReference>
<accession>A0ABT5UAL5</accession>
<comment type="caution">
    <text evidence="2">The sequence shown here is derived from an EMBL/GenBank/DDBJ whole genome shotgun (WGS) entry which is preliminary data.</text>
</comment>
<reference evidence="2 3" key="1">
    <citation type="submission" date="2022-11" db="EMBL/GenBank/DDBJ databases">
        <title>Spartinivicinus poritis sp. nov., isolated from scleractinian coral Porites lutea.</title>
        <authorList>
            <person name="Zhang G."/>
            <person name="Cai L."/>
            <person name="Wei Q."/>
        </authorList>
    </citation>
    <scope>NUCLEOTIDE SEQUENCE [LARGE SCALE GENOMIC DNA]</scope>
    <source>
        <strain evidence="2 3">A2-2</strain>
    </source>
</reference>
<dbReference type="InterPro" id="IPR001638">
    <property type="entry name" value="Solute-binding_3/MltF_N"/>
</dbReference>
<dbReference type="Pfam" id="PF00497">
    <property type="entry name" value="SBP_bac_3"/>
    <property type="match status" value="1"/>
</dbReference>
<feature type="domain" description="Solute-binding protein family 3/N-terminal" evidence="1">
    <location>
        <begin position="49"/>
        <end position="254"/>
    </location>
</feature>
<evidence type="ECO:0000313" key="3">
    <source>
        <dbReference type="Proteomes" id="UP001528823"/>
    </source>
</evidence>
<dbReference type="RefSeq" id="WP_274689755.1">
    <property type="nucleotide sequence ID" value="NZ_JAPMOU010000020.1"/>
</dbReference>
<organism evidence="2 3">
    <name type="scientific">Spartinivicinus poritis</name>
    <dbReference type="NCBI Taxonomy" id="2994640"/>
    <lineage>
        <taxon>Bacteria</taxon>
        <taxon>Pseudomonadati</taxon>
        <taxon>Pseudomonadota</taxon>
        <taxon>Gammaproteobacteria</taxon>
        <taxon>Oceanospirillales</taxon>
        <taxon>Zooshikellaceae</taxon>
        <taxon>Spartinivicinus</taxon>
    </lineage>
</organism>
<sequence length="272" mass="30665">MGLLLLNSIMKSLALLLLLFGGYIGGGTVVAEETVDLIKKRFSKLTFITEAYPPYNFVEEGLLRGIAVDLLIAAIQLQSITLKRKNIKIYPWARGYQKLLKGPNIILFSTTRTAARESLFKWAGPISPTRIVLIAAKTRKIKITSKLDTHNYIIGGIRDDVGEQLVLATGYPRNKFISQANANSIVNMLAKQRIDLWAYEEYVGNWFIKQNKLGVEDFETVFLLKEAHLYFAFSKDVDNNLVNLLQQGIDKVKKISGTVGETLYQDILARYM</sequence>
<keyword evidence="3" id="KW-1185">Reference proteome</keyword>
<dbReference type="PANTHER" id="PTHR38834">
    <property type="entry name" value="PERIPLASMIC SUBSTRATE BINDING PROTEIN FAMILY 3"/>
    <property type="match status" value="1"/>
</dbReference>
<evidence type="ECO:0000259" key="1">
    <source>
        <dbReference type="Pfam" id="PF00497"/>
    </source>
</evidence>
<dbReference type="PANTHER" id="PTHR38834:SF3">
    <property type="entry name" value="SOLUTE-BINDING PROTEIN FAMILY 3_N-TERMINAL DOMAIN-CONTAINING PROTEIN"/>
    <property type="match status" value="1"/>
</dbReference>
<proteinExistence type="predicted"/>
<gene>
    <name evidence="2" type="ORF">ORQ98_15765</name>
</gene>